<dbReference type="PANTHER" id="PTHR30093:SF2">
    <property type="entry name" value="TYPE II SECRETION SYSTEM PROTEIN H"/>
    <property type="match status" value="1"/>
</dbReference>
<evidence type="ECO:0000256" key="1">
    <source>
        <dbReference type="SAM" id="SignalP"/>
    </source>
</evidence>
<dbReference type="EMBL" id="SJPQ01000003">
    <property type="protein sequence ID" value="TWT87700.1"/>
    <property type="molecule type" value="Genomic_DNA"/>
</dbReference>
<feature type="chain" id="PRO_5022786001" description="DUF1559 domain-containing protein" evidence="1">
    <location>
        <begin position="20"/>
        <end position="528"/>
    </location>
</feature>
<proteinExistence type="predicted"/>
<organism evidence="3 4">
    <name type="scientific">Pseudobythopirellula maris</name>
    <dbReference type="NCBI Taxonomy" id="2527991"/>
    <lineage>
        <taxon>Bacteria</taxon>
        <taxon>Pseudomonadati</taxon>
        <taxon>Planctomycetota</taxon>
        <taxon>Planctomycetia</taxon>
        <taxon>Pirellulales</taxon>
        <taxon>Lacipirellulaceae</taxon>
        <taxon>Pseudobythopirellula</taxon>
    </lineage>
</organism>
<dbReference type="Proteomes" id="UP000315440">
    <property type="component" value="Unassembled WGS sequence"/>
</dbReference>
<dbReference type="InterPro" id="IPR011453">
    <property type="entry name" value="DUF1559"/>
</dbReference>
<evidence type="ECO:0000259" key="2">
    <source>
        <dbReference type="Pfam" id="PF07596"/>
    </source>
</evidence>
<reference evidence="3 4" key="1">
    <citation type="submission" date="2019-02" db="EMBL/GenBank/DDBJ databases">
        <title>Deep-cultivation of Planctomycetes and their phenomic and genomic characterization uncovers novel biology.</title>
        <authorList>
            <person name="Wiegand S."/>
            <person name="Jogler M."/>
            <person name="Boedeker C."/>
            <person name="Pinto D."/>
            <person name="Vollmers J."/>
            <person name="Rivas-Marin E."/>
            <person name="Kohn T."/>
            <person name="Peeters S.H."/>
            <person name="Heuer A."/>
            <person name="Rast P."/>
            <person name="Oberbeckmann S."/>
            <person name="Bunk B."/>
            <person name="Jeske O."/>
            <person name="Meyerdierks A."/>
            <person name="Storesund J.E."/>
            <person name="Kallscheuer N."/>
            <person name="Luecker S."/>
            <person name="Lage O.M."/>
            <person name="Pohl T."/>
            <person name="Merkel B.J."/>
            <person name="Hornburger P."/>
            <person name="Mueller R.-W."/>
            <person name="Bruemmer F."/>
            <person name="Labrenz M."/>
            <person name="Spormann A.M."/>
            <person name="Op Den Camp H."/>
            <person name="Overmann J."/>
            <person name="Amann R."/>
            <person name="Jetten M.S.M."/>
            <person name="Mascher T."/>
            <person name="Medema M.H."/>
            <person name="Devos D.P."/>
            <person name="Kaster A.-K."/>
            <person name="Ovreas L."/>
            <person name="Rohde M."/>
            <person name="Galperin M.Y."/>
            <person name="Jogler C."/>
        </authorList>
    </citation>
    <scope>NUCLEOTIDE SEQUENCE [LARGE SCALE GENOMIC DNA]</scope>
    <source>
        <strain evidence="3 4">Mal64</strain>
    </source>
</reference>
<dbReference type="RefSeq" id="WP_146402070.1">
    <property type="nucleotide sequence ID" value="NZ_SJPQ01000003.1"/>
</dbReference>
<name>A0A5C5ZKF4_9BACT</name>
<sequence precursor="true">MRIIPLALLLIVTAGAAQAESSLESLVDQETLLVARVQLGDKPRAAAERMLALSDVGDRTGGHALTSLLQPLEKLHAAGGERATVLFRAGEFLLGDGPVVLVELGEGRDPALSGTAVREALWPHASDISISVVGTNAVLLGPKEKIESYRDLRPVQRDDLLGPLRMADDGLLTVVVAPGKDNRRVLRELMPPLPSPFDTLTGDLLADDVTHAIGRVTSAPLGVEARIATRGQAAANAIHGAADALLVVASDWLASKLPEAADDARGAIDALRPEASEEGVVASISENDAAAAKFAGWLVKYYGANGDRYRRMNTMKQINLTFHNFYDVNGCFPTVDAVRSEGGEPLLSWRVAVLPYLGEEKLYQRFRLDEPWDSEHNLALLKETPPVFAEPGRPDLTAEGLTCIQVADGEGAPLRTDPTRPTLKTNAGGGLSVYFTEGPKFPTFTDGTAHTLLTVETAPEHAVPWTKPQDWEFDPADPIAKLRRPLREAFVSGYTDGSARATLLTIDPEEFKKVLTHQGEEHIDRKKW</sequence>
<evidence type="ECO:0000313" key="4">
    <source>
        <dbReference type="Proteomes" id="UP000315440"/>
    </source>
</evidence>
<evidence type="ECO:0000313" key="3">
    <source>
        <dbReference type="EMBL" id="TWT87700.1"/>
    </source>
</evidence>
<dbReference type="OrthoDB" id="285651at2"/>
<gene>
    <name evidence="3" type="ORF">Mal64_32430</name>
</gene>
<dbReference type="PANTHER" id="PTHR30093">
    <property type="entry name" value="GENERAL SECRETION PATHWAY PROTEIN G"/>
    <property type="match status" value="1"/>
</dbReference>
<accession>A0A5C5ZKF4</accession>
<protein>
    <recommendedName>
        <fullName evidence="2">DUF1559 domain-containing protein</fullName>
    </recommendedName>
</protein>
<comment type="caution">
    <text evidence="3">The sequence shown here is derived from an EMBL/GenBank/DDBJ whole genome shotgun (WGS) entry which is preliminary data.</text>
</comment>
<keyword evidence="1" id="KW-0732">Signal</keyword>
<feature type="domain" description="DUF1559" evidence="2">
    <location>
        <begin position="312"/>
        <end position="472"/>
    </location>
</feature>
<dbReference type="AlphaFoldDB" id="A0A5C5ZKF4"/>
<dbReference type="Pfam" id="PF07596">
    <property type="entry name" value="SBP_bac_10"/>
    <property type="match status" value="1"/>
</dbReference>
<keyword evidence="4" id="KW-1185">Reference proteome</keyword>
<feature type="signal peptide" evidence="1">
    <location>
        <begin position="1"/>
        <end position="19"/>
    </location>
</feature>